<dbReference type="InterPro" id="IPR008407">
    <property type="entry name" value="Brnchd-chn_aa_trnsp_AzlD"/>
</dbReference>
<dbReference type="RefSeq" id="WP_138410336.1">
    <property type="nucleotide sequence ID" value="NZ_QLAE01000055.1"/>
</dbReference>
<dbReference type="EMBL" id="QLAG01000012">
    <property type="protein sequence ID" value="TLX63391.1"/>
    <property type="molecule type" value="Genomic_DNA"/>
</dbReference>
<dbReference type="Pfam" id="PF05437">
    <property type="entry name" value="AzlD"/>
    <property type="match status" value="1"/>
</dbReference>
<evidence type="ECO:0000313" key="2">
    <source>
        <dbReference type="EMBL" id="TLX63391.1"/>
    </source>
</evidence>
<dbReference type="OrthoDB" id="3078300at2"/>
<sequence length="101" mass="10870">MSPLELAAIVGMALATYFTRVGGLLVRADRLALSGFPERFLKNLPAAILAALVAPKIAAGDPSVWIASLVTVAVVWKFRNTLLGVAIGTLTCAWVRWMMRM</sequence>
<comment type="caution">
    <text evidence="2">The sequence shown here is derived from an EMBL/GenBank/DDBJ whole genome shotgun (WGS) entry which is preliminary data.</text>
</comment>
<feature type="transmembrane region" description="Helical" evidence="1">
    <location>
        <begin position="6"/>
        <end position="26"/>
    </location>
</feature>
<organism evidence="2 3">
    <name type="scientific">Stutzerimonas nosocomialis</name>
    <dbReference type="NCBI Taxonomy" id="1056496"/>
    <lineage>
        <taxon>Bacteria</taxon>
        <taxon>Pseudomonadati</taxon>
        <taxon>Pseudomonadota</taxon>
        <taxon>Gammaproteobacteria</taxon>
        <taxon>Pseudomonadales</taxon>
        <taxon>Pseudomonadaceae</taxon>
        <taxon>Stutzerimonas</taxon>
    </lineage>
</organism>
<proteinExistence type="predicted"/>
<keyword evidence="1" id="KW-0812">Transmembrane</keyword>
<reference evidence="2 3" key="1">
    <citation type="journal article" date="2017" name="Eur. J. Clin. Microbiol. Infect. Dis.">
        <title>Uncommonly isolated clinical Pseudomonas: identification and phylogenetic assignation.</title>
        <authorList>
            <person name="Mulet M."/>
            <person name="Gomila M."/>
            <person name="Ramirez A."/>
            <person name="Cardew S."/>
            <person name="Moore E.R."/>
            <person name="Lalucat J."/>
            <person name="Garcia-Valdes E."/>
        </authorList>
    </citation>
    <scope>NUCLEOTIDE SEQUENCE [LARGE SCALE GENOMIC DNA]</scope>
    <source>
        <strain evidence="2 3">SD129</strain>
    </source>
</reference>
<dbReference type="AlphaFoldDB" id="A0A5R9QE65"/>
<protein>
    <submittedName>
        <fullName evidence="2">Branched-chain amino acid transport</fullName>
    </submittedName>
</protein>
<gene>
    <name evidence="2" type="ORF">DN820_11340</name>
</gene>
<keyword evidence="3" id="KW-1185">Reference proteome</keyword>
<keyword evidence="1" id="KW-1133">Transmembrane helix</keyword>
<dbReference type="Proteomes" id="UP000306753">
    <property type="component" value="Unassembled WGS sequence"/>
</dbReference>
<name>A0A5R9QE65_9GAMM</name>
<evidence type="ECO:0000313" key="3">
    <source>
        <dbReference type="Proteomes" id="UP000306753"/>
    </source>
</evidence>
<evidence type="ECO:0000256" key="1">
    <source>
        <dbReference type="SAM" id="Phobius"/>
    </source>
</evidence>
<accession>A0A5R9QE65</accession>
<keyword evidence="1" id="KW-0472">Membrane</keyword>